<evidence type="ECO:0000256" key="4">
    <source>
        <dbReference type="ARBA" id="ARBA00022448"/>
    </source>
</evidence>
<dbReference type="InterPro" id="IPR048368">
    <property type="entry name" value="COG6_N"/>
</dbReference>
<proteinExistence type="inferred from homology"/>
<dbReference type="GO" id="GO:0000139">
    <property type="term" value="C:Golgi membrane"/>
    <property type="evidence" value="ECO:0007669"/>
    <property type="project" value="UniProtKB-SubCell"/>
</dbReference>
<protein>
    <recommendedName>
        <fullName evidence="3 10">Conserved oligomeric Golgi complex subunit 6</fullName>
        <shortName evidence="10">COG complex subunit 6</shortName>
    </recommendedName>
    <alternativeName>
        <fullName evidence="8 10">Component of oligomeric Golgi complex 6</fullName>
    </alternativeName>
</protein>
<dbReference type="GO" id="GO:0015031">
    <property type="term" value="P:protein transport"/>
    <property type="evidence" value="ECO:0007669"/>
    <property type="project" value="UniProtKB-KW"/>
</dbReference>
<comment type="function">
    <text evidence="10">Acts as component of the peripheral membrane COG complex that is involved in intra-Golgi protein trafficking. COG is located at the cis-Golgi, and regulates tethering of retrograde intra-Golgi vesicles and possibly a number of other membrane trafficking events.</text>
</comment>
<evidence type="ECO:0000313" key="15">
    <source>
        <dbReference type="Proteomes" id="UP000005018"/>
    </source>
</evidence>
<dbReference type="OrthoDB" id="272987at2759"/>
<dbReference type="InterPro" id="IPR010490">
    <property type="entry name" value="COG6"/>
</dbReference>
<keyword evidence="15" id="KW-1185">Reference proteome</keyword>
<dbReference type="GO" id="GO:0017119">
    <property type="term" value="C:Golgi transport complex"/>
    <property type="evidence" value="ECO:0007669"/>
    <property type="project" value="UniProtKB-UniRule"/>
</dbReference>
<feature type="domain" description="Conserved oligomeric complex COG6 N-terminal" evidence="12">
    <location>
        <begin position="148"/>
        <end position="249"/>
    </location>
</feature>
<keyword evidence="7 10" id="KW-0472">Membrane</keyword>
<dbReference type="PANTHER" id="PTHR21506">
    <property type="entry name" value="COMPONENT OF OLIGOMERIC GOLGI COMPLEX 6"/>
    <property type="match status" value="1"/>
</dbReference>
<name>H8WYI9_CANO9</name>
<evidence type="ECO:0000259" key="13">
    <source>
        <dbReference type="Pfam" id="PF20653"/>
    </source>
</evidence>
<dbReference type="AlphaFoldDB" id="H8WYI9"/>
<evidence type="ECO:0000313" key="14">
    <source>
        <dbReference type="EMBL" id="CCG21304.1"/>
    </source>
</evidence>
<dbReference type="GeneID" id="14538062"/>
<dbReference type="GO" id="GO:0006891">
    <property type="term" value="P:intra-Golgi vesicle-mediated transport"/>
    <property type="evidence" value="ECO:0007669"/>
    <property type="project" value="UniProtKB-UniRule"/>
</dbReference>
<keyword evidence="4 10" id="KW-0813">Transport</keyword>
<comment type="subunit">
    <text evidence="10">Component of the conserved oligomeric Golgi complex.</text>
</comment>
<feature type="region of interest" description="Disordered" evidence="11">
    <location>
        <begin position="361"/>
        <end position="380"/>
    </location>
</feature>
<feature type="domain" description="Conserved Oligomeric Golgi complex subunit 6 C-terminal" evidence="13">
    <location>
        <begin position="280"/>
        <end position="755"/>
    </location>
</feature>
<dbReference type="PANTHER" id="PTHR21506:SF0">
    <property type="entry name" value="CONSERVED OLIGOMERIC GOLGI COMPLEX SUBUNIT 6"/>
    <property type="match status" value="1"/>
</dbReference>
<gene>
    <name evidence="14" type="ORF">CORT_0A09200</name>
</gene>
<comment type="subcellular location">
    <subcellularLocation>
        <location evidence="1 10">Golgi apparatus membrane</location>
        <topology evidence="1 10">Peripheral membrane protein</topology>
    </subcellularLocation>
</comment>
<dbReference type="Pfam" id="PF20653">
    <property type="entry name" value="COG6_C"/>
    <property type="match status" value="1"/>
</dbReference>
<evidence type="ECO:0000256" key="6">
    <source>
        <dbReference type="ARBA" id="ARBA00023034"/>
    </source>
</evidence>
<accession>H8WYI9</accession>
<evidence type="ECO:0000256" key="9">
    <source>
        <dbReference type="ARBA" id="ARBA00043873"/>
    </source>
</evidence>
<sequence length="773" mass="89112">MDFVEFDSFNTDDKDVNLPQPQPALSLPIASNLENLSKKFSGFSLSRKLTLTKNDNTMNNPQSQENDVMDKYAKLSLSLLKGEEISSSPVIINQNVTGSLSTRLSRVFNGSISDARMRDIFTSLEDKLDHNVECYQELVEPGFMGTVSRKKLKGRIEQELIKNQTTILKEYQPIVKQLKHMEAKLKKLNELNTQTNDRLQKNFQFSHEFNTTVNKLYEEKQLIGIKKDLLEAFKKKFTLNEYEEYVLVQGDLNDEFFTAMRKAESIVDNCSILLAEDNPQLGLKIMSKTNAVISKAIERSVHYCHRTLDNLYSLNSKSRLITLHKCFQVLRDKDRFDEIIDKFSESRSKDLLHEFYNQVQGQVESPPNERGPGARSATSSSTDIRPLFLSAHDPVRFVGDFLAYIHSIAVNESETITNIFTMGDDNDHQFDSIIQNVTNKILRALSKPIKSRIEQIISAETKFLTIFQIFNLVELYSMMFGKQLHQSDDLVSTMRVLVCACQDRIFTIVSNKIATISSSNSARLELNLDLQPPEWIIDFYSEILPMIDQVASDTILHLSQEENDRFLALIINQPIKVFTEHVQDNKIFTKRDSYIIRFNFLDLIQSKIMPISLLSDKVLELNDLNNDLIAKLTDLELTSLLQNCGLYDYYNIINMICPFSDDFFEPSIYEPIKENKLYSMENLQKVDTTLQEYVPNAMIEIQQSLLRLNSPVTVTDVVNNVFLEFVKFVEKLDSINREYLEFNFTWSDFELATMLGIDEVYVTYKQNLNSIEQ</sequence>
<reference evidence="14 15" key="1">
    <citation type="journal article" date="2012" name="PLoS ONE">
        <title>Sequence and analysis of the genome of the pathogenic yeast Candida orthopsilosis.</title>
        <authorList>
            <person name="Riccombeni A."/>
            <person name="Vidanes G."/>
            <person name="Proux-Wera E."/>
            <person name="Wolfe K.H."/>
            <person name="Butler G."/>
        </authorList>
    </citation>
    <scope>NUCLEOTIDE SEQUENCE [LARGE SCALE GENOMIC DNA]</scope>
    <source>
        <strain evidence="14 15">Co 90-125</strain>
    </source>
</reference>
<organism evidence="14 15">
    <name type="scientific">Candida orthopsilosis (strain 90-125)</name>
    <name type="common">Yeast</name>
    <dbReference type="NCBI Taxonomy" id="1136231"/>
    <lineage>
        <taxon>Eukaryota</taxon>
        <taxon>Fungi</taxon>
        <taxon>Dikarya</taxon>
        <taxon>Ascomycota</taxon>
        <taxon>Saccharomycotina</taxon>
        <taxon>Pichiomycetes</taxon>
        <taxon>Debaryomycetaceae</taxon>
        <taxon>Candida/Lodderomyces clade</taxon>
        <taxon>Candida</taxon>
    </lineage>
</organism>
<dbReference type="InterPro" id="IPR048369">
    <property type="entry name" value="COG6_C"/>
</dbReference>
<dbReference type="KEGG" id="cot:CORT_0A09200"/>
<dbReference type="RefSeq" id="XP_003866743.1">
    <property type="nucleotide sequence ID" value="XM_003866695.1"/>
</dbReference>
<keyword evidence="6 10" id="KW-0333">Golgi apparatus</keyword>
<evidence type="ECO:0000256" key="11">
    <source>
        <dbReference type="SAM" id="MobiDB-lite"/>
    </source>
</evidence>
<evidence type="ECO:0000256" key="3">
    <source>
        <dbReference type="ARBA" id="ARBA00020973"/>
    </source>
</evidence>
<comment type="function">
    <text evidence="9">Acts as a component of the peripheral membrane COG complex that is involved in intra-Golgi protein trafficking. COG is located at the cis-Golgi, and regulates tethering of retrograde intra-Golgi vesicles and possibly a number of other membrane trafficking events.</text>
</comment>
<evidence type="ECO:0000256" key="2">
    <source>
        <dbReference type="ARBA" id="ARBA00011023"/>
    </source>
</evidence>
<evidence type="ECO:0000256" key="8">
    <source>
        <dbReference type="ARBA" id="ARBA00031348"/>
    </source>
</evidence>
<evidence type="ECO:0000259" key="12">
    <source>
        <dbReference type="Pfam" id="PF06419"/>
    </source>
</evidence>
<dbReference type="Proteomes" id="UP000005018">
    <property type="component" value="Chromosome 1"/>
</dbReference>
<dbReference type="eggNOG" id="KOG3758">
    <property type="taxonomic scope" value="Eukaryota"/>
</dbReference>
<dbReference type="SMART" id="SM01087">
    <property type="entry name" value="COG6"/>
    <property type="match status" value="1"/>
</dbReference>
<keyword evidence="5 10" id="KW-0653">Protein transport</keyword>
<dbReference type="HOGENOM" id="CLU_017837_0_0_1"/>
<comment type="similarity">
    <text evidence="2 10">Belongs to the COG6 family.</text>
</comment>
<evidence type="ECO:0000256" key="10">
    <source>
        <dbReference type="RuleBase" id="RU365075"/>
    </source>
</evidence>
<dbReference type="EMBL" id="HE681719">
    <property type="protein sequence ID" value="CCG21304.1"/>
    <property type="molecule type" value="Genomic_DNA"/>
</dbReference>
<evidence type="ECO:0000256" key="5">
    <source>
        <dbReference type="ARBA" id="ARBA00022927"/>
    </source>
</evidence>
<evidence type="ECO:0000256" key="7">
    <source>
        <dbReference type="ARBA" id="ARBA00023136"/>
    </source>
</evidence>
<evidence type="ECO:0000256" key="1">
    <source>
        <dbReference type="ARBA" id="ARBA00004395"/>
    </source>
</evidence>
<dbReference type="Pfam" id="PF06419">
    <property type="entry name" value="COG6_N"/>
    <property type="match status" value="1"/>
</dbReference>